<evidence type="ECO:0000259" key="10">
    <source>
        <dbReference type="Pfam" id="PF00697"/>
    </source>
</evidence>
<keyword evidence="6 9" id="KW-0822">Tryptophan biosynthesis</keyword>
<protein>
    <recommendedName>
        <fullName evidence="4 9">N-(5'-phosphoribosyl)anthranilate isomerase</fullName>
        <shortName evidence="9">PRAI</shortName>
        <ecNumber evidence="3 9">5.3.1.24</ecNumber>
    </recommendedName>
</protein>
<dbReference type="SUPFAM" id="SSF51366">
    <property type="entry name" value="Ribulose-phoshate binding barrel"/>
    <property type="match status" value="1"/>
</dbReference>
<evidence type="ECO:0000256" key="2">
    <source>
        <dbReference type="ARBA" id="ARBA00004664"/>
    </source>
</evidence>
<keyword evidence="7 9" id="KW-0057">Aromatic amino acid biosynthesis</keyword>
<dbReference type="InterPro" id="IPR011060">
    <property type="entry name" value="RibuloseP-bd_barrel"/>
</dbReference>
<dbReference type="Proteomes" id="UP000005306">
    <property type="component" value="Unassembled WGS sequence"/>
</dbReference>
<dbReference type="EMBL" id="AAPV01000001">
    <property type="protein sequence ID" value="EAS84827.1"/>
    <property type="molecule type" value="Genomic_DNA"/>
</dbReference>
<dbReference type="Gene3D" id="3.20.20.70">
    <property type="entry name" value="Aldolase class I"/>
    <property type="match status" value="1"/>
</dbReference>
<dbReference type="HAMAP" id="MF_00135">
    <property type="entry name" value="PRAI"/>
    <property type="match status" value="1"/>
</dbReference>
<organism evidence="11 12">
    <name type="scientific">Pelagibacter ubique (strain HTCC1002)</name>
    <dbReference type="NCBI Taxonomy" id="314261"/>
    <lineage>
        <taxon>Bacteria</taxon>
        <taxon>Pseudomonadati</taxon>
        <taxon>Pseudomonadota</taxon>
        <taxon>Alphaproteobacteria</taxon>
        <taxon>Candidatus Pelagibacterales</taxon>
        <taxon>Candidatus Pelagibacteraceae</taxon>
        <taxon>Candidatus Pelagibacter</taxon>
    </lineage>
</organism>
<comment type="pathway">
    <text evidence="2 9">Amino-acid biosynthesis; L-tryptophan biosynthesis; L-tryptophan from chorismate: step 3/5.</text>
</comment>
<evidence type="ECO:0000256" key="4">
    <source>
        <dbReference type="ARBA" id="ARBA00022272"/>
    </source>
</evidence>
<dbReference type="GeneID" id="66294991"/>
<reference evidence="11 12" key="1">
    <citation type="submission" date="2006-04" db="EMBL/GenBank/DDBJ databases">
        <authorList>
            <person name="Giovannoni S.J."/>
            <person name="Cho J.-C."/>
            <person name="Ferriera S."/>
            <person name="Johnson J."/>
            <person name="Kravitz S."/>
            <person name="Halpern A."/>
            <person name="Remington K."/>
            <person name="Beeson K."/>
            <person name="Tran B."/>
            <person name="Rogers Y.-H."/>
            <person name="Friedman R."/>
            <person name="Venter J.C."/>
        </authorList>
    </citation>
    <scope>NUCLEOTIDE SEQUENCE [LARGE SCALE GENOMIC DNA]</scope>
    <source>
        <strain evidence="11 12">HTCC1002</strain>
    </source>
</reference>
<dbReference type="CDD" id="cd00405">
    <property type="entry name" value="PRAI"/>
    <property type="match status" value="1"/>
</dbReference>
<dbReference type="GO" id="GO:0004640">
    <property type="term" value="F:phosphoribosylanthranilate isomerase activity"/>
    <property type="evidence" value="ECO:0007669"/>
    <property type="project" value="UniProtKB-UniRule"/>
</dbReference>
<dbReference type="InterPro" id="IPR013785">
    <property type="entry name" value="Aldolase_TIM"/>
</dbReference>
<evidence type="ECO:0000256" key="1">
    <source>
        <dbReference type="ARBA" id="ARBA00001164"/>
    </source>
</evidence>
<dbReference type="HOGENOM" id="CLU_076364_1_1_5"/>
<dbReference type="EC" id="5.3.1.24" evidence="3 9"/>
<evidence type="ECO:0000256" key="5">
    <source>
        <dbReference type="ARBA" id="ARBA00022605"/>
    </source>
</evidence>
<dbReference type="PANTHER" id="PTHR42894">
    <property type="entry name" value="N-(5'-PHOSPHORIBOSYL)ANTHRANILATE ISOMERASE"/>
    <property type="match status" value="1"/>
</dbReference>
<sequence>MIQPCKICGISDSKTLEFLTSHPTPPKMIGFICNWPKSKRFVEHSKLKKLLKVDKKKSEYVAVLVKPNEDILEKIKDLPFDYYQLYDCTPTEVKSVKEKYNKKIIVAITVKDQNDTVKYLEYNELADIILFDSKGYEKSMSFDHQLIKNIKINKELMLAGNIQIEDNLENYKEIADIIDISGGLETSGLKDVSKINIFLNKIKLINNET</sequence>
<dbReference type="Pfam" id="PF00697">
    <property type="entry name" value="PRAI"/>
    <property type="match status" value="1"/>
</dbReference>
<evidence type="ECO:0000313" key="11">
    <source>
        <dbReference type="EMBL" id="EAS84827.1"/>
    </source>
</evidence>
<accession>Q1V1Q1</accession>
<evidence type="ECO:0000256" key="6">
    <source>
        <dbReference type="ARBA" id="ARBA00022822"/>
    </source>
</evidence>
<dbReference type="PANTHER" id="PTHR42894:SF1">
    <property type="entry name" value="N-(5'-PHOSPHORIBOSYL)ANTHRANILATE ISOMERASE"/>
    <property type="match status" value="1"/>
</dbReference>
<comment type="caution">
    <text evidence="11">The sequence shown here is derived from an EMBL/GenBank/DDBJ whole genome shotgun (WGS) entry which is preliminary data.</text>
</comment>
<dbReference type="UniPathway" id="UPA00035">
    <property type="reaction ID" value="UER00042"/>
</dbReference>
<dbReference type="InterPro" id="IPR044643">
    <property type="entry name" value="TrpF_fam"/>
</dbReference>
<evidence type="ECO:0000256" key="9">
    <source>
        <dbReference type="HAMAP-Rule" id="MF_00135"/>
    </source>
</evidence>
<evidence type="ECO:0000313" key="12">
    <source>
        <dbReference type="Proteomes" id="UP000005306"/>
    </source>
</evidence>
<evidence type="ECO:0000256" key="8">
    <source>
        <dbReference type="ARBA" id="ARBA00023235"/>
    </source>
</evidence>
<feature type="domain" description="N-(5'phosphoribosyl) anthranilate isomerase (PRAI)" evidence="10">
    <location>
        <begin position="6"/>
        <end position="200"/>
    </location>
</feature>
<gene>
    <name evidence="9" type="primary">trpF</name>
    <name evidence="11" type="ORF">PU1002_03881</name>
</gene>
<evidence type="ECO:0000256" key="7">
    <source>
        <dbReference type="ARBA" id="ARBA00023141"/>
    </source>
</evidence>
<dbReference type="InterPro" id="IPR001240">
    <property type="entry name" value="PRAI_dom"/>
</dbReference>
<keyword evidence="5 9" id="KW-0028">Amino-acid biosynthesis</keyword>
<dbReference type="RefSeq" id="WP_006997414.1">
    <property type="nucleotide sequence ID" value="NZ_CH724130.1"/>
</dbReference>
<keyword evidence="8 9" id="KW-0413">Isomerase</keyword>
<dbReference type="GO" id="GO:0000162">
    <property type="term" value="P:L-tryptophan biosynthetic process"/>
    <property type="evidence" value="ECO:0007669"/>
    <property type="project" value="UniProtKB-UniRule"/>
</dbReference>
<comment type="similarity">
    <text evidence="9">Belongs to the TrpF family.</text>
</comment>
<proteinExistence type="inferred from homology"/>
<comment type="catalytic activity">
    <reaction evidence="1 9">
        <text>N-(5-phospho-beta-D-ribosyl)anthranilate = 1-(2-carboxyphenylamino)-1-deoxy-D-ribulose 5-phosphate</text>
        <dbReference type="Rhea" id="RHEA:21540"/>
        <dbReference type="ChEBI" id="CHEBI:18277"/>
        <dbReference type="ChEBI" id="CHEBI:58613"/>
        <dbReference type="EC" id="5.3.1.24"/>
    </reaction>
</comment>
<name>Q1V1Q1_PELU1</name>
<evidence type="ECO:0000256" key="3">
    <source>
        <dbReference type="ARBA" id="ARBA00012572"/>
    </source>
</evidence>
<dbReference type="AlphaFoldDB" id="Q1V1Q1"/>